<keyword evidence="1" id="KW-0472">Membrane</keyword>
<protein>
    <submittedName>
        <fullName evidence="2">Uncharacterized protein</fullName>
    </submittedName>
</protein>
<evidence type="ECO:0000313" key="3">
    <source>
        <dbReference type="Proteomes" id="UP000029736"/>
    </source>
</evidence>
<dbReference type="AlphaFoldDB" id="A0A098S1P2"/>
<evidence type="ECO:0000313" key="2">
    <source>
        <dbReference type="EMBL" id="KGE85743.1"/>
    </source>
</evidence>
<evidence type="ECO:0000256" key="1">
    <source>
        <dbReference type="SAM" id="Phobius"/>
    </source>
</evidence>
<dbReference type="EMBL" id="JPOS01000083">
    <property type="protein sequence ID" value="KGE85743.1"/>
    <property type="molecule type" value="Genomic_DNA"/>
</dbReference>
<name>A0A098S1P2_9BACT</name>
<dbReference type="OrthoDB" id="797879at2"/>
<comment type="caution">
    <text evidence="2">The sequence shown here is derived from an EMBL/GenBank/DDBJ whole genome shotgun (WGS) entry which is preliminary data.</text>
</comment>
<dbReference type="Proteomes" id="UP000029736">
    <property type="component" value="Unassembled WGS sequence"/>
</dbReference>
<gene>
    <name evidence="2" type="ORF">IX84_24155</name>
</gene>
<sequence length="100" mass="11148">MFQKNNLFYGVLIGLLLPALGFALIYFGYGMLENSGVVSERGFSPYFRERTSAVIAICLNLLPLNKFMKARATQSMRGIVLATVVLVAAWVIYFGKYILS</sequence>
<dbReference type="RefSeq" id="WP_044226427.1">
    <property type="nucleotide sequence ID" value="NZ_JBKAGJ010000002.1"/>
</dbReference>
<keyword evidence="1" id="KW-1133">Transmembrane helix</keyword>
<feature type="transmembrane region" description="Helical" evidence="1">
    <location>
        <begin position="7"/>
        <end position="29"/>
    </location>
</feature>
<keyword evidence="3" id="KW-1185">Reference proteome</keyword>
<proteinExistence type="predicted"/>
<accession>A0A098S1P2</accession>
<keyword evidence="1" id="KW-0812">Transmembrane</keyword>
<dbReference type="STRING" id="1524460.IX84_24155"/>
<organism evidence="2 3">
    <name type="scientific">Phaeodactylibacter xiamenensis</name>
    <dbReference type="NCBI Taxonomy" id="1524460"/>
    <lineage>
        <taxon>Bacteria</taxon>
        <taxon>Pseudomonadati</taxon>
        <taxon>Bacteroidota</taxon>
        <taxon>Saprospiria</taxon>
        <taxon>Saprospirales</taxon>
        <taxon>Haliscomenobacteraceae</taxon>
        <taxon>Phaeodactylibacter</taxon>
    </lineage>
</organism>
<reference evidence="2 3" key="1">
    <citation type="journal article" date="2014" name="Int. J. Syst. Evol. Microbiol.">
        <title>Phaeodactylibacter xiamenensis gen. nov., sp. nov., a member of the family Saprospiraceae isolated from the marine alga Phaeodactylum tricornutum.</title>
        <authorList>
            <person name="Chen Z.Jr."/>
            <person name="Lei X."/>
            <person name="Lai Q."/>
            <person name="Li Y."/>
            <person name="Zhang B."/>
            <person name="Zhang J."/>
            <person name="Zhang H."/>
            <person name="Yang L."/>
            <person name="Zheng W."/>
            <person name="Tian Y."/>
            <person name="Yu Z."/>
            <person name="Xu H.Jr."/>
            <person name="Zheng T."/>
        </authorList>
    </citation>
    <scope>NUCLEOTIDE SEQUENCE [LARGE SCALE GENOMIC DNA]</scope>
    <source>
        <strain evidence="2 3">KD52</strain>
    </source>
</reference>
<feature type="transmembrane region" description="Helical" evidence="1">
    <location>
        <begin position="79"/>
        <end position="99"/>
    </location>
</feature>